<dbReference type="EMBL" id="CAJOAY010020593">
    <property type="protein sequence ID" value="CAF4340833.1"/>
    <property type="molecule type" value="Genomic_DNA"/>
</dbReference>
<dbReference type="AlphaFoldDB" id="A0A820KD49"/>
<organism evidence="2 3">
    <name type="scientific">Adineta steineri</name>
    <dbReference type="NCBI Taxonomy" id="433720"/>
    <lineage>
        <taxon>Eukaryota</taxon>
        <taxon>Metazoa</taxon>
        <taxon>Spiralia</taxon>
        <taxon>Gnathifera</taxon>
        <taxon>Rotifera</taxon>
        <taxon>Eurotatoria</taxon>
        <taxon>Bdelloidea</taxon>
        <taxon>Adinetida</taxon>
        <taxon>Adinetidae</taxon>
        <taxon>Adineta</taxon>
    </lineage>
</organism>
<feature type="compositionally biased region" description="Polar residues" evidence="1">
    <location>
        <begin position="92"/>
        <end position="118"/>
    </location>
</feature>
<feature type="region of interest" description="Disordered" evidence="1">
    <location>
        <begin position="74"/>
        <end position="140"/>
    </location>
</feature>
<dbReference type="Proteomes" id="UP000663881">
    <property type="component" value="Unassembled WGS sequence"/>
</dbReference>
<feature type="compositionally biased region" description="Low complexity" evidence="1">
    <location>
        <begin position="119"/>
        <end position="137"/>
    </location>
</feature>
<gene>
    <name evidence="2" type="ORF">OKA104_LOCUS48272</name>
</gene>
<feature type="compositionally biased region" description="Low complexity" evidence="1">
    <location>
        <begin position="81"/>
        <end position="91"/>
    </location>
</feature>
<sequence>MQLQQIPFYYPVNASGLIQATAGVGQPQNIMIPSASSSTGQASSGLPPLHYTSVYADPRMYSLYSSAAMNPNWQLARSPPQQQQQQQQQQQSTDQQRGYNNGQNVTSQQGSSTGASNISGRSASTSGPSSQTSVGPSITPQYTLNGTLPAGYAYGAPTGWIAGPQQVPSPQTNITPQINPAYNVIYDPSQQGQSQQPTYVHSNSYEA</sequence>
<feature type="non-terminal residue" evidence="2">
    <location>
        <position position="1"/>
    </location>
</feature>
<comment type="caution">
    <text evidence="2">The sequence shown here is derived from an EMBL/GenBank/DDBJ whole genome shotgun (WGS) entry which is preliminary data.</text>
</comment>
<evidence type="ECO:0000313" key="3">
    <source>
        <dbReference type="Proteomes" id="UP000663881"/>
    </source>
</evidence>
<name>A0A820KD49_9BILA</name>
<feature type="region of interest" description="Disordered" evidence="1">
    <location>
        <begin position="186"/>
        <end position="207"/>
    </location>
</feature>
<evidence type="ECO:0000313" key="2">
    <source>
        <dbReference type="EMBL" id="CAF4340833.1"/>
    </source>
</evidence>
<protein>
    <submittedName>
        <fullName evidence="2">Uncharacterized protein</fullName>
    </submittedName>
</protein>
<feature type="compositionally biased region" description="Polar residues" evidence="1">
    <location>
        <begin position="188"/>
        <end position="207"/>
    </location>
</feature>
<evidence type="ECO:0000256" key="1">
    <source>
        <dbReference type="SAM" id="MobiDB-lite"/>
    </source>
</evidence>
<proteinExistence type="predicted"/>
<reference evidence="2" key="1">
    <citation type="submission" date="2021-02" db="EMBL/GenBank/DDBJ databases">
        <authorList>
            <person name="Nowell W R."/>
        </authorList>
    </citation>
    <scope>NUCLEOTIDE SEQUENCE</scope>
</reference>
<accession>A0A820KD49</accession>